<evidence type="ECO:0000313" key="2">
    <source>
        <dbReference type="EMBL" id="MPC54659.1"/>
    </source>
</evidence>
<keyword evidence="3" id="KW-1185">Reference proteome</keyword>
<protein>
    <recommendedName>
        <fullName evidence="4">Secreted protein</fullName>
    </recommendedName>
</protein>
<organism evidence="2 3">
    <name type="scientific">Portunus trituberculatus</name>
    <name type="common">Swimming crab</name>
    <name type="synonym">Neptunus trituberculatus</name>
    <dbReference type="NCBI Taxonomy" id="210409"/>
    <lineage>
        <taxon>Eukaryota</taxon>
        <taxon>Metazoa</taxon>
        <taxon>Ecdysozoa</taxon>
        <taxon>Arthropoda</taxon>
        <taxon>Crustacea</taxon>
        <taxon>Multicrustacea</taxon>
        <taxon>Malacostraca</taxon>
        <taxon>Eumalacostraca</taxon>
        <taxon>Eucarida</taxon>
        <taxon>Decapoda</taxon>
        <taxon>Pleocyemata</taxon>
        <taxon>Brachyura</taxon>
        <taxon>Eubrachyura</taxon>
        <taxon>Portunoidea</taxon>
        <taxon>Portunidae</taxon>
        <taxon>Portuninae</taxon>
        <taxon>Portunus</taxon>
    </lineage>
</organism>
<evidence type="ECO:0000313" key="3">
    <source>
        <dbReference type="Proteomes" id="UP000324222"/>
    </source>
</evidence>
<reference evidence="2 3" key="1">
    <citation type="submission" date="2019-05" db="EMBL/GenBank/DDBJ databases">
        <title>Another draft genome of Portunus trituberculatus and its Hox gene families provides insights of decapod evolution.</title>
        <authorList>
            <person name="Jeong J.-H."/>
            <person name="Song I."/>
            <person name="Kim S."/>
            <person name="Choi T."/>
            <person name="Kim D."/>
            <person name="Ryu S."/>
            <person name="Kim W."/>
        </authorList>
    </citation>
    <scope>NUCLEOTIDE SEQUENCE [LARGE SCALE GENOMIC DNA]</scope>
    <source>
        <tissue evidence="2">Muscle</tissue>
    </source>
</reference>
<feature type="signal peptide" evidence="1">
    <location>
        <begin position="1"/>
        <end position="21"/>
    </location>
</feature>
<name>A0A5B7GAL3_PORTR</name>
<dbReference type="Proteomes" id="UP000324222">
    <property type="component" value="Unassembled WGS sequence"/>
</dbReference>
<feature type="chain" id="PRO_5022920917" description="Secreted protein" evidence="1">
    <location>
        <begin position="22"/>
        <end position="149"/>
    </location>
</feature>
<gene>
    <name evidence="2" type="ORF">E2C01_048582</name>
</gene>
<comment type="caution">
    <text evidence="2">The sequence shown here is derived from an EMBL/GenBank/DDBJ whole genome shotgun (WGS) entry which is preliminary data.</text>
</comment>
<dbReference type="EMBL" id="VSRR010012525">
    <property type="protein sequence ID" value="MPC54659.1"/>
    <property type="molecule type" value="Genomic_DNA"/>
</dbReference>
<accession>A0A5B7GAL3</accession>
<evidence type="ECO:0008006" key="4">
    <source>
        <dbReference type="Google" id="ProtNLM"/>
    </source>
</evidence>
<evidence type="ECO:0000256" key="1">
    <source>
        <dbReference type="SAM" id="SignalP"/>
    </source>
</evidence>
<dbReference type="AlphaFoldDB" id="A0A5B7GAL3"/>
<proteinExistence type="predicted"/>
<keyword evidence="1" id="KW-0732">Signal</keyword>
<sequence>MAGWIVSVMVVIVMMPSITRPFVSVTPSLPSLTNDCDPSFPLFPLSVPLFRCSLIDRETTSQTGGPSTYQSVLSQVSSVFSVCNKVSCGFSAQISVSFAFETALDIGHPRTKPLGHQGFQFTFASVSRYETSDERRVAGDGKAQNDVLD</sequence>